<feature type="region of interest" description="Disordered" evidence="1">
    <location>
        <begin position="616"/>
        <end position="666"/>
    </location>
</feature>
<organism evidence="3">
    <name type="scientific">Tanacetum cinerariifolium</name>
    <name type="common">Dalmatian daisy</name>
    <name type="synonym">Chrysanthemum cinerariifolium</name>
    <dbReference type="NCBI Taxonomy" id="118510"/>
    <lineage>
        <taxon>Eukaryota</taxon>
        <taxon>Viridiplantae</taxon>
        <taxon>Streptophyta</taxon>
        <taxon>Embryophyta</taxon>
        <taxon>Tracheophyta</taxon>
        <taxon>Spermatophyta</taxon>
        <taxon>Magnoliopsida</taxon>
        <taxon>eudicotyledons</taxon>
        <taxon>Gunneridae</taxon>
        <taxon>Pentapetalae</taxon>
        <taxon>asterids</taxon>
        <taxon>campanulids</taxon>
        <taxon>Asterales</taxon>
        <taxon>Asteraceae</taxon>
        <taxon>Asteroideae</taxon>
        <taxon>Anthemideae</taxon>
        <taxon>Anthemidinae</taxon>
        <taxon>Tanacetum</taxon>
    </lineage>
</organism>
<feature type="region of interest" description="Disordered" evidence="1">
    <location>
        <begin position="344"/>
        <end position="493"/>
    </location>
</feature>
<feature type="compositionally biased region" description="Basic and acidic residues" evidence="1">
    <location>
        <begin position="405"/>
        <end position="418"/>
    </location>
</feature>
<dbReference type="PANTHER" id="PTHR11439:SF495">
    <property type="entry name" value="REVERSE TRANSCRIPTASE, RNA-DEPENDENT DNA POLYMERASE-RELATED"/>
    <property type="match status" value="1"/>
</dbReference>
<comment type="caution">
    <text evidence="3">The sequence shown here is derived from an EMBL/GenBank/DDBJ whole genome shotgun (WGS) entry which is preliminary data.</text>
</comment>
<feature type="compositionally biased region" description="Acidic residues" evidence="1">
    <location>
        <begin position="380"/>
        <end position="404"/>
    </location>
</feature>
<dbReference type="Pfam" id="PF07727">
    <property type="entry name" value="RVT_2"/>
    <property type="match status" value="1"/>
</dbReference>
<accession>A0A6L2KX55</accession>
<gene>
    <name evidence="3" type="ORF">Tci_025060</name>
</gene>
<feature type="compositionally biased region" description="Basic and acidic residues" evidence="1">
    <location>
        <begin position="466"/>
        <end position="493"/>
    </location>
</feature>
<feature type="compositionally biased region" description="Acidic residues" evidence="1">
    <location>
        <begin position="424"/>
        <end position="440"/>
    </location>
</feature>
<feature type="domain" description="Reverse transcriptase Ty1/copia-type" evidence="2">
    <location>
        <begin position="31"/>
        <end position="105"/>
    </location>
</feature>
<evidence type="ECO:0000313" key="3">
    <source>
        <dbReference type="EMBL" id="GEU53082.1"/>
    </source>
</evidence>
<feature type="compositionally biased region" description="Acidic residues" evidence="1">
    <location>
        <begin position="454"/>
        <end position="464"/>
    </location>
</feature>
<protein>
    <submittedName>
        <fullName evidence="3">Retrovirus-related Pol polyprotein from transposon TNT 1-94</fullName>
    </submittedName>
</protein>
<name>A0A6L2KX55_TANCI</name>
<evidence type="ECO:0000256" key="1">
    <source>
        <dbReference type="SAM" id="MobiDB-lite"/>
    </source>
</evidence>
<sequence length="812" mass="94258">MWDGLAKYYCANFRFVKVSVVSRGLQEEWGEGFRQEEGIDFEKSFALVARIEAIHIFIANATHKNMTIFQMDVKMAFLNGKLKEEVYVSQPEGFVDQDNPSHVCSGSDTLHTESRERLITDIPLVEKSKIDEDIQGKPVDATLYHGMIGSLMYLTSSRPDLTYAFCLCAWYQTKPIEKHLNMVKWVFRYLKRNINMGLSMSITKEQQQALDDALVPREQRLRIKICNFRLSTTFKPKEPTFQVALDVLSLTPFYQPAIISPSICPNLLGQKFVDPSFEEEILAFIKKIGYSRNMKSLSDAKVETLPQPSRTFGTIINKCLNDAYKTYYDFATRKVIPKPKYVRRSTWEKTNQAPKASPDENYNQKKQDAIPKLSRQRFSDDEDDDDQDDENADDEDDNGQDDDNEQTKSDNNGHDFVHPKLSTFDEEESHEEKLDEEEEGSDQRFHTPSHFESTDDEAYDEVTQEDNVKEEKMDEEKKIKKKNQTDRLRDEAQAKNEDFINKLDENKKKIIKEQAKVQVKEQVSKILPRIEKLVNEQLKAKVLTRSSNEAKTSHVVAANLSELELKKILIDKMESNKSIHRSVQHKTLYKALIDAYETDKVILETYGDTITFKRRRDDEDEDEEPFAGSNRGSKRRRSRKEPESTKEEVHTDKDLEEPTHQEFKTGFTKDHIVNEISQHPDWFKKPAKPLTLDHDWNKSLPTVYGPIQPWINTLARKEDPRKSFNELMDTPLDFSTFMLNQLNVNTLNPELLAGLTFELMKGSYKSLVELEYFLEEVYKETTDQLEWNNPEGQQYPHDLRKALPLIPISQGC</sequence>
<proteinExistence type="predicted"/>
<reference evidence="3" key="1">
    <citation type="journal article" date="2019" name="Sci. Rep.">
        <title>Draft genome of Tanacetum cinerariifolium, the natural source of mosquito coil.</title>
        <authorList>
            <person name="Yamashiro T."/>
            <person name="Shiraishi A."/>
            <person name="Satake H."/>
            <person name="Nakayama K."/>
        </authorList>
    </citation>
    <scope>NUCLEOTIDE SEQUENCE</scope>
</reference>
<feature type="compositionally biased region" description="Basic and acidic residues" evidence="1">
    <location>
        <begin position="640"/>
        <end position="666"/>
    </location>
</feature>
<evidence type="ECO:0000259" key="2">
    <source>
        <dbReference type="Pfam" id="PF07727"/>
    </source>
</evidence>
<dbReference type="EMBL" id="BKCJ010003116">
    <property type="protein sequence ID" value="GEU53082.1"/>
    <property type="molecule type" value="Genomic_DNA"/>
</dbReference>
<dbReference type="InterPro" id="IPR013103">
    <property type="entry name" value="RVT_2"/>
</dbReference>
<dbReference type="PANTHER" id="PTHR11439">
    <property type="entry name" value="GAG-POL-RELATED RETROTRANSPOSON"/>
    <property type="match status" value="1"/>
</dbReference>
<dbReference type="AlphaFoldDB" id="A0A6L2KX55"/>